<gene>
    <name evidence="2" type="ORF">EOE65_03880</name>
</gene>
<proteinExistence type="predicted"/>
<evidence type="ECO:0000313" key="3">
    <source>
        <dbReference type="Proteomes" id="UP000282818"/>
    </source>
</evidence>
<dbReference type="AlphaFoldDB" id="A0A437QE55"/>
<comment type="caution">
    <text evidence="2">The sequence shown here is derived from an EMBL/GenBank/DDBJ whole genome shotgun (WGS) entry which is preliminary data.</text>
</comment>
<evidence type="ECO:0008006" key="4">
    <source>
        <dbReference type="Google" id="ProtNLM"/>
    </source>
</evidence>
<evidence type="ECO:0000256" key="1">
    <source>
        <dbReference type="SAM" id="SignalP"/>
    </source>
</evidence>
<protein>
    <recommendedName>
        <fullName evidence="4">Porin</fullName>
    </recommendedName>
</protein>
<dbReference type="RefSeq" id="WP_127692972.1">
    <property type="nucleotide sequence ID" value="NZ_SACQ01000001.1"/>
</dbReference>
<dbReference type="Proteomes" id="UP000282818">
    <property type="component" value="Unassembled WGS sequence"/>
</dbReference>
<keyword evidence="1" id="KW-0732">Signal</keyword>
<accession>A0A437QE55</accession>
<reference evidence="2 3" key="1">
    <citation type="submission" date="2019-01" db="EMBL/GenBank/DDBJ databases">
        <authorList>
            <person name="Chen W.-M."/>
        </authorList>
    </citation>
    <scope>NUCLEOTIDE SEQUENCE [LARGE SCALE GENOMIC DNA]</scope>
    <source>
        <strain evidence="2 3">HPM-16</strain>
    </source>
</reference>
<keyword evidence="3" id="KW-1185">Reference proteome</keyword>
<feature type="chain" id="PRO_5019391500" description="Porin" evidence="1">
    <location>
        <begin position="25"/>
        <end position="401"/>
    </location>
</feature>
<dbReference type="EMBL" id="SACQ01000001">
    <property type="protein sequence ID" value="RVU32804.1"/>
    <property type="molecule type" value="Genomic_DNA"/>
</dbReference>
<name>A0A437QE55_9GAMM</name>
<evidence type="ECO:0000313" key="2">
    <source>
        <dbReference type="EMBL" id="RVU32804.1"/>
    </source>
</evidence>
<feature type="signal peptide" evidence="1">
    <location>
        <begin position="1"/>
        <end position="24"/>
    </location>
</feature>
<sequence>MERSTPKRLAALCFCTALAGSAYALEMDATGKVTLEGRAFFDDGAYPEQSQNSNLSVTIEPDLYWETDDRNHTFYFKPFLRLDQHDDERTHADIRELSWTYYQGDWELRAGLRKVFWGVTEFQHLVDVINQTDGVEDIDNEEKLGQPMINLSLVRDWGIVDLYLLPGFRERTFAGADGRLRGPLVVATNEAEYESGAGDHHTDVAVRWSHTIDAYDIGAHVFHGTNRDPILSPRVINGQTVLVPYYEQMTQFGVDLQATLDSWLWKAEVLWRDTDREDYWATQAGFEYTFYGINESDADLGVLLEYGWDERGTDATSPFQNDLSLGARLTLNDAQSSELLAGIIYDLDYDSTTFQIEASRRLGAQWKVSLDLRYFDANDTRDPLTAFNDDSHIQLTIERYF</sequence>
<organism evidence="2 3">
    <name type="scientific">Neptunomonas marina</name>
    <dbReference type="NCBI Taxonomy" id="1815562"/>
    <lineage>
        <taxon>Bacteria</taxon>
        <taxon>Pseudomonadati</taxon>
        <taxon>Pseudomonadota</taxon>
        <taxon>Gammaproteobacteria</taxon>
        <taxon>Oceanospirillales</taxon>
        <taxon>Oceanospirillaceae</taxon>
        <taxon>Neptunomonas</taxon>
    </lineage>
</organism>